<evidence type="ECO:0000313" key="5">
    <source>
        <dbReference type="Proteomes" id="UP000694395"/>
    </source>
</evidence>
<dbReference type="KEGG" id="omy:118965230"/>
<feature type="compositionally biased region" description="Polar residues" evidence="2">
    <location>
        <begin position="471"/>
        <end position="483"/>
    </location>
</feature>
<organism evidence="4 5">
    <name type="scientific">Oncorhynchus mykiss</name>
    <name type="common">Rainbow trout</name>
    <name type="synonym">Salmo gairdneri</name>
    <dbReference type="NCBI Taxonomy" id="8022"/>
    <lineage>
        <taxon>Eukaryota</taxon>
        <taxon>Metazoa</taxon>
        <taxon>Chordata</taxon>
        <taxon>Craniata</taxon>
        <taxon>Vertebrata</taxon>
        <taxon>Euteleostomi</taxon>
        <taxon>Actinopterygii</taxon>
        <taxon>Neopterygii</taxon>
        <taxon>Teleostei</taxon>
        <taxon>Protacanthopterygii</taxon>
        <taxon>Salmoniformes</taxon>
        <taxon>Salmonidae</taxon>
        <taxon>Salmoninae</taxon>
        <taxon>Oncorhynchus</taxon>
    </lineage>
</organism>
<feature type="compositionally biased region" description="Basic and acidic residues" evidence="2">
    <location>
        <begin position="229"/>
        <end position="244"/>
    </location>
</feature>
<dbReference type="PROSITE" id="PS50102">
    <property type="entry name" value="RRM"/>
    <property type="match status" value="1"/>
</dbReference>
<sequence length="742" mass="79221">MNLSEENRTVVVSGVPDTLSSSRMADKLVIHFQSSRSHGGDVENIKYPTSFKGVAFVTFENTRDAEMVIRKKQIMCDKEFPQDYPITVFKFTQDVLFYVNAKVDLSIFGDEEQQETVIQSLQSAHRSVRICLLPSQEGNASVEGPFSAIRDLREDLLQQATASSSHPGEKHGAPSSSGYSLTSVAAGNGVSQVSISHPGEKHRAPSSSGYSLTSVAAGNGVSQVSSSHAWEKHRAPSPSSHDHSLSSVVAESRSSRVRSGDGAEVDFRVSRYTWEKKNRAAPSSADQSLSSSVAGGSGASTINQSLEKHCSAAPSADQSLSSMASGSGESKVISSSHTLEKYIAPSSSDQSLSSMASGSGESKVLSSSHTLEKYITPSSSDSLSSMASGSGESKVLGSSHTLEKYIAPSSSDQSLSSMAPGSGESKVISSSHTLEKYIAPSSSDQSLSSMASGSGESKVLSSSHTLEKYITPSSSDQSLSSMAPGSGESKVLSSSHTLEKYIALSSSDQSLSSMASGSGESKVLSSSHTLEKYIAPSSSDSLSSMASGSGESKVLSSSHTLEKYITPSSHDQSLSSPVAAGTSKVSSGGDVDMEEESTWVDTNIFLYIKRFSKDQFDQCFRNHGVSAVFGDNDVADLTLISLRGRRDSKGLSEVQLTISELTDLVAVWQSTLRIHTIDYRRQDLRERQRLLQICAEASTLYEDVLYVQKELGVRVIGPSVSSHLFTEWVKDRMDQPDKEDFL</sequence>
<feature type="region of interest" description="Disordered" evidence="2">
    <location>
        <begin position="375"/>
        <end position="395"/>
    </location>
</feature>
<protein>
    <recommendedName>
        <fullName evidence="3">RRM domain-containing protein</fullName>
    </recommendedName>
</protein>
<dbReference type="InterPro" id="IPR012677">
    <property type="entry name" value="Nucleotide-bd_a/b_plait_sf"/>
</dbReference>
<dbReference type="OrthoDB" id="9948435at2759"/>
<dbReference type="Gene3D" id="3.30.70.330">
    <property type="match status" value="1"/>
</dbReference>
<accession>A0A8K9WYZ0</accession>
<evidence type="ECO:0000259" key="3">
    <source>
        <dbReference type="PROSITE" id="PS50102"/>
    </source>
</evidence>
<feature type="region of interest" description="Disordered" evidence="2">
    <location>
        <begin position="276"/>
        <end position="332"/>
    </location>
</feature>
<feature type="compositionally biased region" description="Polar residues" evidence="2">
    <location>
        <begin position="408"/>
        <end position="419"/>
    </location>
</feature>
<feature type="compositionally biased region" description="Polar residues" evidence="2">
    <location>
        <begin position="205"/>
        <end position="228"/>
    </location>
</feature>
<proteinExistence type="predicted"/>
<dbReference type="InterPro" id="IPR009909">
    <property type="entry name" value="Nmi/IFP35_dom"/>
</dbReference>
<dbReference type="PANTHER" id="PTHR15225:SF8">
    <property type="entry name" value="RNA-BINDING PROTEIN 43"/>
    <property type="match status" value="1"/>
</dbReference>
<dbReference type="RefSeq" id="XP_036838223.1">
    <property type="nucleotide sequence ID" value="XM_036982328.1"/>
</dbReference>
<feature type="compositionally biased region" description="Low complexity" evidence="2">
    <location>
        <begin position="280"/>
        <end position="294"/>
    </location>
</feature>
<dbReference type="Proteomes" id="UP000694395">
    <property type="component" value="Chromosome 7"/>
</dbReference>
<dbReference type="GeneID" id="118965230"/>
<reference evidence="4" key="3">
    <citation type="submission" date="2025-09" db="UniProtKB">
        <authorList>
            <consortium name="Ensembl"/>
        </authorList>
    </citation>
    <scope>IDENTIFICATION</scope>
</reference>
<dbReference type="AlphaFoldDB" id="A0A8K9WYZ0"/>
<name>A0A8K9WYZ0_ONCMY</name>
<keyword evidence="5" id="KW-1185">Reference proteome</keyword>
<evidence type="ECO:0000256" key="2">
    <source>
        <dbReference type="SAM" id="MobiDB-lite"/>
    </source>
</evidence>
<dbReference type="GeneTree" id="ENSGT01140000282607"/>
<dbReference type="InterPro" id="IPR000504">
    <property type="entry name" value="RRM_dom"/>
</dbReference>
<dbReference type="InterPro" id="IPR035979">
    <property type="entry name" value="RBD_domain_sf"/>
</dbReference>
<feature type="compositionally biased region" description="Low complexity" evidence="2">
    <location>
        <begin position="378"/>
        <end position="393"/>
    </location>
</feature>
<gene>
    <name evidence="4" type="primary">LOC118965230</name>
</gene>
<evidence type="ECO:0000313" key="4">
    <source>
        <dbReference type="Ensembl" id="ENSOMYP00000125303.1"/>
    </source>
</evidence>
<reference evidence="4" key="2">
    <citation type="submission" date="2025-08" db="UniProtKB">
        <authorList>
            <consortium name="Ensembl"/>
        </authorList>
    </citation>
    <scope>IDENTIFICATION</scope>
</reference>
<feature type="compositionally biased region" description="Polar residues" evidence="2">
    <location>
        <begin position="566"/>
        <end position="576"/>
    </location>
</feature>
<feature type="compositionally biased region" description="Low complexity" evidence="2">
    <location>
        <begin position="315"/>
        <end position="332"/>
    </location>
</feature>
<feature type="region of interest" description="Disordered" evidence="2">
    <location>
        <begin position="407"/>
        <end position="427"/>
    </location>
</feature>
<dbReference type="Ensembl" id="ENSOMYT00000147506.1">
    <property type="protein sequence ID" value="ENSOMYP00000125303.1"/>
    <property type="gene ID" value="ENSOMYG00000073774.1"/>
</dbReference>
<dbReference type="PANTHER" id="PTHR15225">
    <property type="entry name" value="INTERFERON-INDUCED PROTEIN 35/NMI N-MYC/STAT INTERACTING PROTEIN"/>
    <property type="match status" value="1"/>
</dbReference>
<dbReference type="SUPFAM" id="SSF54928">
    <property type="entry name" value="RNA-binding domain, RBD"/>
    <property type="match status" value="1"/>
</dbReference>
<feature type="region of interest" description="Disordered" evidence="2">
    <location>
        <begin position="566"/>
        <end position="590"/>
    </location>
</feature>
<feature type="compositionally biased region" description="Polar residues" evidence="2">
    <location>
        <begin position="174"/>
        <end position="195"/>
    </location>
</feature>
<dbReference type="Pfam" id="PF07292">
    <property type="entry name" value="NID"/>
    <property type="match status" value="1"/>
</dbReference>
<dbReference type="GO" id="GO:0003723">
    <property type="term" value="F:RNA binding"/>
    <property type="evidence" value="ECO:0007669"/>
    <property type="project" value="UniProtKB-UniRule"/>
</dbReference>
<keyword evidence="1" id="KW-0694">RNA-binding</keyword>
<feature type="region of interest" description="Disordered" evidence="2">
    <location>
        <begin position="471"/>
        <end position="491"/>
    </location>
</feature>
<feature type="domain" description="RRM" evidence="3">
    <location>
        <begin position="8"/>
        <end position="93"/>
    </location>
</feature>
<feature type="region of interest" description="Disordered" evidence="2">
    <location>
        <begin position="160"/>
        <end position="262"/>
    </location>
</feature>
<evidence type="ECO:0000256" key="1">
    <source>
        <dbReference type="PROSITE-ProRule" id="PRU00176"/>
    </source>
</evidence>
<reference evidence="4" key="1">
    <citation type="submission" date="2020-07" db="EMBL/GenBank/DDBJ databases">
        <title>A long reads based de novo assembly of the rainbow trout Arlee double haploid line genome.</title>
        <authorList>
            <person name="Gao G."/>
            <person name="Palti Y."/>
        </authorList>
    </citation>
    <scope>NUCLEOTIDE SEQUENCE [LARGE SCALE GENOMIC DNA]</scope>
</reference>